<keyword evidence="4" id="KW-1185">Reference proteome</keyword>
<dbReference type="InterPro" id="IPR002109">
    <property type="entry name" value="Glutaredoxin"/>
</dbReference>
<organism evidence="3">
    <name type="scientific">Methanothermobacter wolfeii</name>
    <name type="common">Methanobacterium wolfei</name>
    <dbReference type="NCBI Taxonomy" id="145261"/>
    <lineage>
        <taxon>Archaea</taxon>
        <taxon>Methanobacteriati</taxon>
        <taxon>Methanobacteriota</taxon>
        <taxon>Methanomada group</taxon>
        <taxon>Methanobacteria</taxon>
        <taxon>Methanobacteriales</taxon>
        <taxon>Methanobacteriaceae</taxon>
        <taxon>Methanothermobacter</taxon>
    </lineage>
</organism>
<feature type="domain" description="GST N-terminal" evidence="1">
    <location>
        <begin position="12"/>
        <end position="92"/>
    </location>
</feature>
<protein>
    <submittedName>
        <fullName evidence="3">Glutaredoxin family protein</fullName>
    </submittedName>
</protein>
<reference evidence="2 4" key="2">
    <citation type="submission" date="2023-12" db="EMBL/GenBank/DDBJ databases">
        <title>Phenotypic and Genomic Characterization of Methanothermobacter wolfeii Strain BSEL, a CO2-Capturing Archaeon with Minimal Nutrient Requirements.</title>
        <authorList>
            <person name="Ale Enriquez F."/>
            <person name="Ahring B.K."/>
        </authorList>
    </citation>
    <scope>NUCLEOTIDE SEQUENCE [LARGE SCALE GENOMIC DNA]</scope>
    <source>
        <strain evidence="2 4">BSEL-1</strain>
    </source>
</reference>
<dbReference type="Gene3D" id="3.40.30.10">
    <property type="entry name" value="Glutaredoxin"/>
    <property type="match status" value="1"/>
</dbReference>
<evidence type="ECO:0000313" key="4">
    <source>
        <dbReference type="Proteomes" id="UP001369247"/>
    </source>
</evidence>
<gene>
    <name evidence="3" type="ORF">N5910_00690</name>
    <name evidence="2" type="ORF">U2150_06730</name>
</gene>
<dbReference type="KEGG" id="mwo:MWSIV6_0122"/>
<name>A0A9E7RTD0_METWO</name>
<dbReference type="AlphaFoldDB" id="A0A9E7RTD0"/>
<reference evidence="3" key="1">
    <citation type="submission" date="2022-09" db="EMBL/GenBank/DDBJ databases">
        <title>Characterization of three MwoI isoschizomers from sequenced genome and metagenomes.</title>
        <authorList>
            <person name="Fomenkov A."/>
            <person name="Xu S.Y."/>
            <person name="Roberts R.J."/>
        </authorList>
    </citation>
    <scope>NUCLEOTIDE SEQUENCE</scope>
    <source>
        <strain evidence="3">DSM 2970</strain>
    </source>
</reference>
<dbReference type="Proteomes" id="UP001369247">
    <property type="component" value="Unassembled WGS sequence"/>
</dbReference>
<evidence type="ECO:0000259" key="1">
    <source>
        <dbReference type="PROSITE" id="PS50404"/>
    </source>
</evidence>
<dbReference type="InterPro" id="IPR036249">
    <property type="entry name" value="Thioredoxin-like_sf"/>
</dbReference>
<dbReference type="CDD" id="cd02976">
    <property type="entry name" value="NrdH"/>
    <property type="match status" value="1"/>
</dbReference>
<dbReference type="PROSITE" id="PS50404">
    <property type="entry name" value="GST_NTER"/>
    <property type="match status" value="1"/>
</dbReference>
<dbReference type="PROSITE" id="PS51354">
    <property type="entry name" value="GLUTAREDOXIN_2"/>
    <property type="match status" value="1"/>
</dbReference>
<accession>A0A9E7RTD0</accession>
<dbReference type="RefSeq" id="WP_074358297.1">
    <property type="nucleotide sequence ID" value="NZ_CP104550.1"/>
</dbReference>
<proteinExistence type="predicted"/>
<evidence type="ECO:0000313" key="3">
    <source>
        <dbReference type="EMBL" id="UXH31854.1"/>
    </source>
</evidence>
<dbReference type="GeneID" id="58977784"/>
<dbReference type="InterPro" id="IPR004045">
    <property type="entry name" value="Glutathione_S-Trfase_N"/>
</dbReference>
<evidence type="ECO:0000313" key="2">
    <source>
        <dbReference type="EMBL" id="MEJ8543180.1"/>
    </source>
</evidence>
<dbReference type="GeneID" id="75105724"/>
<sequence length="92" mass="10541">MEFQHVDGERRASVKLFALSTCGWCKKTRKLLEELGIAYDYIYVDLLEGDERTEALDELKRWNPSLSFPTLVIDDKDVVVGFDSLSIKTALK</sequence>
<dbReference type="SUPFAM" id="SSF52833">
    <property type="entry name" value="Thioredoxin-like"/>
    <property type="match status" value="1"/>
</dbReference>
<dbReference type="EMBL" id="JAXUHJ010000010">
    <property type="protein sequence ID" value="MEJ8543180.1"/>
    <property type="molecule type" value="Genomic_DNA"/>
</dbReference>
<dbReference type="EMBL" id="CP104550">
    <property type="protein sequence ID" value="UXH31854.1"/>
    <property type="molecule type" value="Genomic_DNA"/>
</dbReference>
<dbReference type="Pfam" id="PF00462">
    <property type="entry name" value="Glutaredoxin"/>
    <property type="match status" value="1"/>
</dbReference>
<dbReference type="Proteomes" id="UP001065373">
    <property type="component" value="Chromosome"/>
</dbReference>